<dbReference type="AlphaFoldDB" id="A0A7W5DMV8"/>
<dbReference type="RefSeq" id="WP_183315160.1">
    <property type="nucleotide sequence ID" value="NZ_JACHXQ010000015.1"/>
</dbReference>
<organism evidence="3 4">
    <name type="scientific">Halomonas fontilapidosi</name>
    <dbReference type="NCBI Taxonomy" id="616675"/>
    <lineage>
        <taxon>Bacteria</taxon>
        <taxon>Pseudomonadati</taxon>
        <taxon>Pseudomonadota</taxon>
        <taxon>Gammaproteobacteria</taxon>
        <taxon>Oceanospirillales</taxon>
        <taxon>Halomonadaceae</taxon>
        <taxon>Halomonas</taxon>
    </lineage>
</organism>
<keyword evidence="1 3" id="KW-0413">Isomerase</keyword>
<dbReference type="NCBIfam" id="TIGR00236">
    <property type="entry name" value="wecB"/>
    <property type="match status" value="1"/>
</dbReference>
<accession>A0A7W5DMV8</accession>
<comment type="caution">
    <text evidence="3">The sequence shown here is derived from an EMBL/GenBank/DDBJ whole genome shotgun (WGS) entry which is preliminary data.</text>
</comment>
<dbReference type="Proteomes" id="UP000563050">
    <property type="component" value="Unassembled WGS sequence"/>
</dbReference>
<dbReference type="GO" id="GO:0016853">
    <property type="term" value="F:isomerase activity"/>
    <property type="evidence" value="ECO:0007669"/>
    <property type="project" value="UniProtKB-KW"/>
</dbReference>
<keyword evidence="4" id="KW-1185">Reference proteome</keyword>
<name>A0A7W5DMV8_9GAMM</name>
<evidence type="ECO:0000313" key="4">
    <source>
        <dbReference type="Proteomes" id="UP000563050"/>
    </source>
</evidence>
<evidence type="ECO:0000259" key="2">
    <source>
        <dbReference type="Pfam" id="PF02350"/>
    </source>
</evidence>
<dbReference type="InterPro" id="IPR029767">
    <property type="entry name" value="WecB-like"/>
</dbReference>
<evidence type="ECO:0000256" key="1">
    <source>
        <dbReference type="RuleBase" id="RU003513"/>
    </source>
</evidence>
<dbReference type="EMBL" id="JACHXQ010000015">
    <property type="protein sequence ID" value="MBB3185656.1"/>
    <property type="molecule type" value="Genomic_DNA"/>
</dbReference>
<dbReference type="SUPFAM" id="SSF53756">
    <property type="entry name" value="UDP-Glycosyltransferase/glycogen phosphorylase"/>
    <property type="match status" value="1"/>
</dbReference>
<proteinExistence type="inferred from homology"/>
<dbReference type="PANTHER" id="PTHR43174">
    <property type="entry name" value="UDP-N-ACETYLGLUCOSAMINE 2-EPIMERASE"/>
    <property type="match status" value="1"/>
</dbReference>
<dbReference type="Pfam" id="PF02350">
    <property type="entry name" value="Epimerase_2"/>
    <property type="match status" value="1"/>
</dbReference>
<evidence type="ECO:0000313" key="3">
    <source>
        <dbReference type="EMBL" id="MBB3185656.1"/>
    </source>
</evidence>
<comment type="similarity">
    <text evidence="1">Belongs to the UDP-N-acetylglucosamine 2-epimerase family.</text>
</comment>
<reference evidence="3 4" key="1">
    <citation type="submission" date="2020-08" db="EMBL/GenBank/DDBJ databases">
        <title>Genomic Encyclopedia of Type Strains, Phase III (KMG-III): the genomes of soil and plant-associated and newly described type strains.</title>
        <authorList>
            <person name="Whitman W."/>
        </authorList>
    </citation>
    <scope>NUCLEOTIDE SEQUENCE [LARGE SCALE GENOMIC DNA]</scope>
    <source>
        <strain evidence="3 4">CECT 7341</strain>
    </source>
</reference>
<dbReference type="CDD" id="cd03786">
    <property type="entry name" value="GTB_UDP-GlcNAc_2-Epimerase"/>
    <property type="match status" value="1"/>
</dbReference>
<feature type="domain" description="UDP-N-acetylglucosamine 2-epimerase" evidence="2">
    <location>
        <begin position="23"/>
        <end position="352"/>
    </location>
</feature>
<dbReference type="PANTHER" id="PTHR43174:SF1">
    <property type="entry name" value="UDP-N-ACETYLGLUCOSAMINE 2-EPIMERASE"/>
    <property type="match status" value="1"/>
</dbReference>
<protein>
    <submittedName>
        <fullName evidence="3">UDP-GlcNAc3NAcA epimerase</fullName>
        <ecNumber evidence="3">5.1.3.23</ecNumber>
    </submittedName>
</protein>
<dbReference type="InterPro" id="IPR003331">
    <property type="entry name" value="UDP_GlcNAc_Epimerase_2_dom"/>
</dbReference>
<dbReference type="EC" id="5.1.3.23" evidence="3"/>
<dbReference type="Gene3D" id="3.40.50.2000">
    <property type="entry name" value="Glycogen Phosphorylase B"/>
    <property type="match status" value="2"/>
</dbReference>
<gene>
    <name evidence="3" type="ORF">FHR95_003247</name>
</gene>
<sequence>MQRILTIIGARPQFIKASVVSRAIQQADGIEEILLHTGQHFDTNMSEVFFDQLGIPRPDIQLDIHGGSHGEMTGLMLAEIEQSILTHKPDRVLVYGDTNSTLAGALAAAKLHVPVAHVEAGLRSFNMRMPEEVNRILTDQVSDLLFCPTETAVKNLEAEGFAQKPVKVMQVGDVMQDAALLFAKRSVPPVGGNLPDRFILATLHRAENTDDAERLTNIVQALNQIHQEKAPVVLPLHPRTRKLIAQQGLSLNVHLIDPVGYFEMLWLLDHCDLVLTDSGGVQKEAFFFGKPCVTMRDQTEWVELVEAGANQLVGACKNKILDSAKHHYGRIVEDAHALYGGGAASSRIVKKIIEFS</sequence>